<dbReference type="AlphaFoldDB" id="H0E525"/>
<proteinExistence type="predicted"/>
<dbReference type="Pfam" id="PF01863">
    <property type="entry name" value="YgjP-like"/>
    <property type="match status" value="1"/>
</dbReference>
<comment type="caution">
    <text evidence="2">The sequence shown here is derived from an EMBL/GenBank/DDBJ whole genome shotgun (WGS) entry which is preliminary data.</text>
</comment>
<dbReference type="Proteomes" id="UP000005143">
    <property type="component" value="Unassembled WGS sequence"/>
</dbReference>
<dbReference type="Gene3D" id="3.30.2010.10">
    <property type="entry name" value="Metalloproteases ('zincins'), catalytic domain"/>
    <property type="match status" value="1"/>
</dbReference>
<feature type="domain" description="YgjP-like metallopeptidase" evidence="1">
    <location>
        <begin position="21"/>
        <end position="132"/>
    </location>
</feature>
<dbReference type="InterPro" id="IPR053136">
    <property type="entry name" value="UTP_pyrophosphatase-like"/>
</dbReference>
<evidence type="ECO:0000313" key="2">
    <source>
        <dbReference type="EMBL" id="EHN11222.1"/>
    </source>
</evidence>
<dbReference type="PANTHER" id="PTHR30399">
    <property type="entry name" value="UNCHARACTERIZED PROTEIN YGJP"/>
    <property type="match status" value="1"/>
</dbReference>
<reference evidence="2 3" key="1">
    <citation type="journal article" date="2013" name="Biodegradation">
        <title>Quantitative proteomic analysis of ibuprofen-degrading Patulibacter sp. strain I11.</title>
        <authorList>
            <person name="Almeida B."/>
            <person name="Kjeldal H."/>
            <person name="Lolas I."/>
            <person name="Knudsen A.D."/>
            <person name="Carvalho G."/>
            <person name="Nielsen K.L."/>
            <person name="Barreto Crespo M.T."/>
            <person name="Stensballe A."/>
            <person name="Nielsen J.L."/>
        </authorList>
    </citation>
    <scope>NUCLEOTIDE SEQUENCE [LARGE SCALE GENOMIC DNA]</scope>
    <source>
        <strain evidence="2 3">I11</strain>
    </source>
</reference>
<evidence type="ECO:0000313" key="3">
    <source>
        <dbReference type="Proteomes" id="UP000005143"/>
    </source>
</evidence>
<dbReference type="CDD" id="cd07344">
    <property type="entry name" value="M48_yhfN_like"/>
    <property type="match status" value="1"/>
</dbReference>
<dbReference type="EMBL" id="AGUD01000132">
    <property type="protein sequence ID" value="EHN11222.1"/>
    <property type="molecule type" value="Genomic_DNA"/>
</dbReference>
<sequence>MVPEPGRRRVHRAGDRIAVPADPELRGRALESWYRARARDEARPRLDLAATALGVDVLRLRITDTRSRWGSCSTSGTISLSWRLLLAPPECLDYVVWHEACHLIHAHHGASFWRLLESHRPHWREPAGWLRENGADLHLWLASAG</sequence>
<keyword evidence="3" id="KW-1185">Reference proteome</keyword>
<protein>
    <recommendedName>
        <fullName evidence="1">YgjP-like metallopeptidase domain-containing protein</fullName>
    </recommendedName>
</protein>
<gene>
    <name evidence="2" type="ORF">PAI11_19100</name>
</gene>
<dbReference type="InterPro" id="IPR002725">
    <property type="entry name" value="YgjP-like_metallopeptidase"/>
</dbReference>
<dbReference type="PANTHER" id="PTHR30399:SF1">
    <property type="entry name" value="UTP PYROPHOSPHATASE"/>
    <property type="match status" value="1"/>
</dbReference>
<organism evidence="2 3">
    <name type="scientific">Patulibacter medicamentivorans</name>
    <dbReference type="NCBI Taxonomy" id="1097667"/>
    <lineage>
        <taxon>Bacteria</taxon>
        <taxon>Bacillati</taxon>
        <taxon>Actinomycetota</taxon>
        <taxon>Thermoleophilia</taxon>
        <taxon>Solirubrobacterales</taxon>
        <taxon>Patulibacteraceae</taxon>
        <taxon>Patulibacter</taxon>
    </lineage>
</organism>
<evidence type="ECO:0000259" key="1">
    <source>
        <dbReference type="Pfam" id="PF01863"/>
    </source>
</evidence>
<accession>H0E525</accession>
<name>H0E525_9ACTN</name>